<evidence type="ECO:0008006" key="8">
    <source>
        <dbReference type="Google" id="ProtNLM"/>
    </source>
</evidence>
<comment type="subcellular location">
    <subcellularLocation>
        <location evidence="1">Cell membrane</location>
        <topology evidence="1">Multi-pass membrane protein</topology>
    </subcellularLocation>
</comment>
<proteinExistence type="predicted"/>
<gene>
    <name evidence="7" type="ORF">SDC9_80986</name>
</gene>
<dbReference type="GO" id="GO:0005886">
    <property type="term" value="C:plasma membrane"/>
    <property type="evidence" value="ECO:0007669"/>
    <property type="project" value="UniProtKB-SubCell"/>
</dbReference>
<dbReference type="InterPro" id="IPR007341">
    <property type="entry name" value="Transgly_assoc"/>
</dbReference>
<feature type="transmembrane region" description="Helical" evidence="6">
    <location>
        <begin position="29"/>
        <end position="49"/>
    </location>
</feature>
<keyword evidence="2" id="KW-1003">Cell membrane</keyword>
<dbReference type="PANTHER" id="PTHR33884">
    <property type="entry name" value="UPF0410 PROTEIN YMGE"/>
    <property type="match status" value="1"/>
</dbReference>
<evidence type="ECO:0000256" key="2">
    <source>
        <dbReference type="ARBA" id="ARBA00022475"/>
    </source>
</evidence>
<name>A0A644Z6R0_9ZZZZ</name>
<keyword evidence="5 6" id="KW-0472">Membrane</keyword>
<feature type="transmembrane region" description="Helical" evidence="6">
    <location>
        <begin position="55"/>
        <end position="82"/>
    </location>
</feature>
<evidence type="ECO:0000313" key="7">
    <source>
        <dbReference type="EMBL" id="MPM34403.1"/>
    </source>
</evidence>
<protein>
    <recommendedName>
        <fullName evidence="8">Transglycosylase associated protein</fullName>
    </recommendedName>
</protein>
<feature type="transmembrane region" description="Helical" evidence="6">
    <location>
        <begin position="6"/>
        <end position="22"/>
    </location>
</feature>
<dbReference type="Pfam" id="PF04226">
    <property type="entry name" value="Transgly_assoc"/>
    <property type="match status" value="1"/>
</dbReference>
<accession>A0A644Z6R0</accession>
<evidence type="ECO:0000256" key="1">
    <source>
        <dbReference type="ARBA" id="ARBA00004651"/>
    </source>
</evidence>
<reference evidence="7" key="1">
    <citation type="submission" date="2019-08" db="EMBL/GenBank/DDBJ databases">
        <authorList>
            <person name="Kucharzyk K."/>
            <person name="Murdoch R.W."/>
            <person name="Higgins S."/>
            <person name="Loffler F."/>
        </authorList>
    </citation>
    <scope>NUCLEOTIDE SEQUENCE</scope>
</reference>
<organism evidence="7">
    <name type="scientific">bioreactor metagenome</name>
    <dbReference type="NCBI Taxonomy" id="1076179"/>
    <lineage>
        <taxon>unclassified sequences</taxon>
        <taxon>metagenomes</taxon>
        <taxon>ecological metagenomes</taxon>
    </lineage>
</organism>
<keyword evidence="4 6" id="KW-1133">Transmembrane helix</keyword>
<keyword evidence="3 6" id="KW-0812">Transmembrane</keyword>
<dbReference type="EMBL" id="VSSQ01006962">
    <property type="protein sequence ID" value="MPM34403.1"/>
    <property type="molecule type" value="Genomic_DNA"/>
</dbReference>
<evidence type="ECO:0000256" key="3">
    <source>
        <dbReference type="ARBA" id="ARBA00022692"/>
    </source>
</evidence>
<evidence type="ECO:0000256" key="4">
    <source>
        <dbReference type="ARBA" id="ARBA00022989"/>
    </source>
</evidence>
<dbReference type="AlphaFoldDB" id="A0A644Z6R0"/>
<evidence type="ECO:0000256" key="6">
    <source>
        <dbReference type="SAM" id="Phobius"/>
    </source>
</evidence>
<evidence type="ECO:0000256" key="5">
    <source>
        <dbReference type="ARBA" id="ARBA00023136"/>
    </source>
</evidence>
<comment type="caution">
    <text evidence="7">The sequence shown here is derived from an EMBL/GenBank/DDBJ whole genome shotgun (WGS) entry which is preliminary data.</text>
</comment>
<sequence>MGWIAWIILGGVAGWIASMITRNNARLGLVGNILIGIVGAFAGNFLVNVLNGGGIAVFGFNFATFIIAIGGAVVLLLLFNWLRRRF</sequence>
<dbReference type="PANTHER" id="PTHR33884:SF3">
    <property type="entry name" value="UPF0410 PROTEIN YMGE"/>
    <property type="match status" value="1"/>
</dbReference>